<accession>A0ACB7PRQ5</accession>
<evidence type="ECO:0000313" key="2">
    <source>
        <dbReference type="Proteomes" id="UP000724584"/>
    </source>
</evidence>
<sequence length="261" mass="29238">MEKLEDPRFHVRNGNCENPSKSVSLNQSRKEKTARPCRPKTVLRNNQKKRGPKCLGDPEQEQDGNPTLGVCVQCPIPIPNPRAIHHPVCARVQCLCKCHHGWPGKGTTSSATSRRIKQASKQARKHLCESLFYTRRARPRQIAWANPPGVGVREPRPCARVRRVCESRIPPAWVPGCGGASVRMDVCVLPPLQPWRAKHAGNGKKCGEGGVWKWVSWLWSVQCSFFELVWWEKKPGEPGRQGNARRGKGAMFACGCLIGRF</sequence>
<name>A0ACB7PRQ5_9PEZI</name>
<comment type="caution">
    <text evidence="1">The sequence shown here is derived from an EMBL/GenBank/DDBJ whole genome shotgun (WGS) entry which is preliminary data.</text>
</comment>
<organism evidence="1 2">
    <name type="scientific">Chaetomium tenue</name>
    <dbReference type="NCBI Taxonomy" id="1854479"/>
    <lineage>
        <taxon>Eukaryota</taxon>
        <taxon>Fungi</taxon>
        <taxon>Dikarya</taxon>
        <taxon>Ascomycota</taxon>
        <taxon>Pezizomycotina</taxon>
        <taxon>Sordariomycetes</taxon>
        <taxon>Sordariomycetidae</taxon>
        <taxon>Sordariales</taxon>
        <taxon>Chaetomiaceae</taxon>
        <taxon>Chaetomium</taxon>
    </lineage>
</organism>
<keyword evidence="2" id="KW-1185">Reference proteome</keyword>
<dbReference type="Proteomes" id="UP000724584">
    <property type="component" value="Unassembled WGS sequence"/>
</dbReference>
<evidence type="ECO:0000313" key="1">
    <source>
        <dbReference type="EMBL" id="KAH6651062.1"/>
    </source>
</evidence>
<gene>
    <name evidence="1" type="ORF">F5144DRAFT_72717</name>
</gene>
<protein>
    <submittedName>
        <fullName evidence="1">Uncharacterized protein</fullName>
    </submittedName>
</protein>
<reference evidence="1 2" key="1">
    <citation type="journal article" date="2021" name="Nat. Commun.">
        <title>Genetic determinants of endophytism in the Arabidopsis root mycobiome.</title>
        <authorList>
            <person name="Mesny F."/>
            <person name="Miyauchi S."/>
            <person name="Thiergart T."/>
            <person name="Pickel B."/>
            <person name="Atanasova L."/>
            <person name="Karlsson M."/>
            <person name="Huettel B."/>
            <person name="Barry K.W."/>
            <person name="Haridas S."/>
            <person name="Chen C."/>
            <person name="Bauer D."/>
            <person name="Andreopoulos W."/>
            <person name="Pangilinan J."/>
            <person name="LaButti K."/>
            <person name="Riley R."/>
            <person name="Lipzen A."/>
            <person name="Clum A."/>
            <person name="Drula E."/>
            <person name="Henrissat B."/>
            <person name="Kohler A."/>
            <person name="Grigoriev I.V."/>
            <person name="Martin F.M."/>
            <person name="Hacquard S."/>
        </authorList>
    </citation>
    <scope>NUCLEOTIDE SEQUENCE [LARGE SCALE GENOMIC DNA]</scope>
    <source>
        <strain evidence="1 2">MPI-SDFR-AT-0079</strain>
    </source>
</reference>
<proteinExistence type="predicted"/>
<dbReference type="EMBL" id="JAGIZQ010000001">
    <property type="protein sequence ID" value="KAH6651062.1"/>
    <property type="molecule type" value="Genomic_DNA"/>
</dbReference>